<feature type="transmembrane region" description="Helical" evidence="7">
    <location>
        <begin position="52"/>
        <end position="73"/>
    </location>
</feature>
<comment type="subcellular location">
    <subcellularLocation>
        <location evidence="1">Cell membrane</location>
        <topology evidence="1">Multi-pass membrane protein</topology>
    </subcellularLocation>
</comment>
<dbReference type="InterPro" id="IPR019108">
    <property type="entry name" value="Caa3_assmbl_CtaG-rel"/>
</dbReference>
<dbReference type="Pfam" id="PF09678">
    <property type="entry name" value="Caa3_CtaG"/>
    <property type="match status" value="1"/>
</dbReference>
<feature type="transmembrane region" description="Helical" evidence="7">
    <location>
        <begin position="192"/>
        <end position="225"/>
    </location>
</feature>
<evidence type="ECO:0000256" key="5">
    <source>
        <dbReference type="ARBA" id="ARBA00023136"/>
    </source>
</evidence>
<feature type="transmembrane region" description="Helical" evidence="7">
    <location>
        <begin position="159"/>
        <end position="180"/>
    </location>
</feature>
<feature type="compositionally biased region" description="Acidic residues" evidence="6">
    <location>
        <begin position="288"/>
        <end position="300"/>
    </location>
</feature>
<keyword evidence="3 7" id="KW-0812">Transmembrane</keyword>
<dbReference type="RefSeq" id="WP_093087845.1">
    <property type="nucleotide sequence ID" value="NZ_FNBE01000014.1"/>
</dbReference>
<evidence type="ECO:0000256" key="3">
    <source>
        <dbReference type="ARBA" id="ARBA00022692"/>
    </source>
</evidence>
<evidence type="ECO:0000256" key="1">
    <source>
        <dbReference type="ARBA" id="ARBA00004651"/>
    </source>
</evidence>
<name>A0A1G7WME9_PSEOR</name>
<keyword evidence="5 7" id="KW-0472">Membrane</keyword>
<evidence type="ECO:0000313" key="9">
    <source>
        <dbReference type="Proteomes" id="UP000198967"/>
    </source>
</evidence>
<dbReference type="Proteomes" id="UP000198967">
    <property type="component" value="Unassembled WGS sequence"/>
</dbReference>
<accession>A0A1G7WME9</accession>
<evidence type="ECO:0000256" key="7">
    <source>
        <dbReference type="SAM" id="Phobius"/>
    </source>
</evidence>
<feature type="transmembrane region" description="Helical" evidence="7">
    <location>
        <begin position="245"/>
        <end position="265"/>
    </location>
</feature>
<dbReference type="EMBL" id="FNBE01000014">
    <property type="protein sequence ID" value="SDG73084.1"/>
    <property type="molecule type" value="Genomic_DNA"/>
</dbReference>
<keyword evidence="9" id="KW-1185">Reference proteome</keyword>
<dbReference type="STRING" id="366584.SAMN05216377_114180"/>
<organism evidence="8 9">
    <name type="scientific">Pseudonocardia oroxyli</name>
    <dbReference type="NCBI Taxonomy" id="366584"/>
    <lineage>
        <taxon>Bacteria</taxon>
        <taxon>Bacillati</taxon>
        <taxon>Actinomycetota</taxon>
        <taxon>Actinomycetes</taxon>
        <taxon>Pseudonocardiales</taxon>
        <taxon>Pseudonocardiaceae</taxon>
        <taxon>Pseudonocardia</taxon>
    </lineage>
</organism>
<feature type="transmembrane region" description="Helical" evidence="7">
    <location>
        <begin position="85"/>
        <end position="106"/>
    </location>
</feature>
<dbReference type="OrthoDB" id="4528950at2"/>
<evidence type="ECO:0000256" key="4">
    <source>
        <dbReference type="ARBA" id="ARBA00022989"/>
    </source>
</evidence>
<evidence type="ECO:0000313" key="8">
    <source>
        <dbReference type="EMBL" id="SDG73084.1"/>
    </source>
</evidence>
<evidence type="ECO:0000256" key="2">
    <source>
        <dbReference type="ARBA" id="ARBA00022475"/>
    </source>
</evidence>
<gene>
    <name evidence="8" type="ORF">SAMN05216377_114180</name>
</gene>
<proteinExistence type="predicted"/>
<keyword evidence="2" id="KW-1003">Cell membrane</keyword>
<dbReference type="GO" id="GO:0005886">
    <property type="term" value="C:plasma membrane"/>
    <property type="evidence" value="ECO:0007669"/>
    <property type="project" value="UniProtKB-SubCell"/>
</dbReference>
<reference evidence="8 9" key="1">
    <citation type="submission" date="2016-10" db="EMBL/GenBank/DDBJ databases">
        <authorList>
            <person name="de Groot N.N."/>
        </authorList>
    </citation>
    <scope>NUCLEOTIDE SEQUENCE [LARGE SCALE GENOMIC DNA]</scope>
    <source>
        <strain evidence="8 9">CGMCC 4.3143</strain>
    </source>
</reference>
<feature type="transmembrane region" description="Helical" evidence="7">
    <location>
        <begin position="23"/>
        <end position="40"/>
    </location>
</feature>
<feature type="region of interest" description="Disordered" evidence="6">
    <location>
        <begin position="276"/>
        <end position="311"/>
    </location>
</feature>
<feature type="transmembrane region" description="Helical" evidence="7">
    <location>
        <begin position="126"/>
        <end position="147"/>
    </location>
</feature>
<sequence>MSALAAVPPLTWARVATAWRFEPGVVAVAAVLGGGYAAGVRRCPGRPRSRSWCAAVAVVLLLVVGCSFLGVYSDVLFWVRAAQNILLLMVVPMLLAAAAPLTLLAATMPAGARRWCSRVLHSRPAVWATLPPVVSLVLVVPILVLYLSPLYEQTLRSAAVSAAAGTALVLSGFVYFWTRFRIDPVPRAGSHLVTLAITIVEMIGDAVLGLVVWLGPLIAVGFYAALGRQWGPDLRTDQVLGAGVLWAGGDVVGLPFIGVVVARMAREDEAHGRRVDAELDRASAAADAESDAESDNESDNGSEAVPSRLWWEDDPQLADRFRRPLP</sequence>
<evidence type="ECO:0000256" key="6">
    <source>
        <dbReference type="SAM" id="MobiDB-lite"/>
    </source>
</evidence>
<protein>
    <submittedName>
        <fullName evidence="8">Cytochrome c oxidase assembly factor CtaG</fullName>
    </submittedName>
</protein>
<keyword evidence="4 7" id="KW-1133">Transmembrane helix</keyword>
<dbReference type="AlphaFoldDB" id="A0A1G7WME9"/>